<dbReference type="Pfam" id="PF00646">
    <property type="entry name" value="F-box"/>
    <property type="match status" value="1"/>
</dbReference>
<evidence type="ECO:0000256" key="1">
    <source>
        <dbReference type="SAM" id="MobiDB-lite"/>
    </source>
</evidence>
<reference evidence="4" key="1">
    <citation type="journal article" date="2015" name="Nat. Genet.">
        <title>The genome and transcriptome of the zoonotic hookworm Ancylostoma ceylanicum identify infection-specific gene families.</title>
        <authorList>
            <person name="Schwarz E.M."/>
            <person name="Hu Y."/>
            <person name="Antoshechkin I."/>
            <person name="Miller M.M."/>
            <person name="Sternberg P.W."/>
            <person name="Aroian R.V."/>
        </authorList>
    </citation>
    <scope>NUCLEOTIDE SEQUENCE</scope>
    <source>
        <strain evidence="4">HY135</strain>
    </source>
</reference>
<comment type="caution">
    <text evidence="3">The sequence shown here is derived from an EMBL/GenBank/DDBJ whole genome shotgun (WGS) entry which is preliminary data.</text>
</comment>
<evidence type="ECO:0000313" key="4">
    <source>
        <dbReference type="Proteomes" id="UP000024635"/>
    </source>
</evidence>
<feature type="region of interest" description="Disordered" evidence="1">
    <location>
        <begin position="33"/>
        <end position="63"/>
    </location>
</feature>
<evidence type="ECO:0000313" key="3">
    <source>
        <dbReference type="EMBL" id="EYB98121.1"/>
    </source>
</evidence>
<feature type="compositionally biased region" description="Acidic residues" evidence="1">
    <location>
        <begin position="49"/>
        <end position="60"/>
    </location>
</feature>
<dbReference type="InterPro" id="IPR001810">
    <property type="entry name" value="F-box_dom"/>
</dbReference>
<dbReference type="SUPFAM" id="SSF81383">
    <property type="entry name" value="F-box domain"/>
    <property type="match status" value="1"/>
</dbReference>
<accession>A0A016T672</accession>
<dbReference type="PROSITE" id="PS50181">
    <property type="entry name" value="FBOX"/>
    <property type="match status" value="1"/>
</dbReference>
<gene>
    <name evidence="3" type="primary">Acey_s0134.g1865</name>
    <name evidence="3" type="ORF">Y032_0134g1865</name>
</gene>
<dbReference type="AlphaFoldDB" id="A0A016T672"/>
<dbReference type="EMBL" id="JARK01001470">
    <property type="protein sequence ID" value="EYB98121.1"/>
    <property type="molecule type" value="Genomic_DNA"/>
</dbReference>
<feature type="domain" description="F-box" evidence="2">
    <location>
        <begin position="64"/>
        <end position="102"/>
    </location>
</feature>
<dbReference type="STRING" id="53326.A0A016T672"/>
<name>A0A016T672_9BILA</name>
<dbReference type="InterPro" id="IPR036047">
    <property type="entry name" value="F-box-like_dom_sf"/>
</dbReference>
<proteinExistence type="predicted"/>
<protein>
    <recommendedName>
        <fullName evidence="2">F-box domain-containing protein</fullName>
    </recommendedName>
</protein>
<keyword evidence="4" id="KW-1185">Reference proteome</keyword>
<sequence>MHLLKKVLFHRVCFIQQTISKAGLNNCFIQERRSVSPKPTSSRASTQCEDADEKADDDQKDDGTIRFVDLPSEIQMAILKCLSYDDIAKLRRVSDRRFKFST</sequence>
<evidence type="ECO:0000259" key="2">
    <source>
        <dbReference type="PROSITE" id="PS50181"/>
    </source>
</evidence>
<organism evidence="3 4">
    <name type="scientific">Ancylostoma ceylanicum</name>
    <dbReference type="NCBI Taxonomy" id="53326"/>
    <lineage>
        <taxon>Eukaryota</taxon>
        <taxon>Metazoa</taxon>
        <taxon>Ecdysozoa</taxon>
        <taxon>Nematoda</taxon>
        <taxon>Chromadorea</taxon>
        <taxon>Rhabditida</taxon>
        <taxon>Rhabditina</taxon>
        <taxon>Rhabditomorpha</taxon>
        <taxon>Strongyloidea</taxon>
        <taxon>Ancylostomatidae</taxon>
        <taxon>Ancylostomatinae</taxon>
        <taxon>Ancylostoma</taxon>
    </lineage>
</organism>
<dbReference type="Proteomes" id="UP000024635">
    <property type="component" value="Unassembled WGS sequence"/>
</dbReference>
<feature type="compositionally biased region" description="Polar residues" evidence="1">
    <location>
        <begin position="37"/>
        <end position="48"/>
    </location>
</feature>